<sequence length="595" mass="67035">MMAMSVMLLSFHHATTRPMMASTDVTAAASLSASTTPVAMRATRTMSTSGNTRRRMPKRRSSSTFSCSTIGSASFVSSIADLLSLEERIRYLLDVVVDRVHRRVHVLHLPSQHARTLLGYFEPGIVCFHETAHGLDGSGGPVRRLDRLTLQRHHLGIGLGAVLLLLDLPLLALLLKIESLRFDLSLQVQLGLAAPRLELKLLLLARSHLLGYEHGRDDEGHGDRHHGQQHGLRSKAVGRMYSCLLHTGPSSGMILFADYIAGVRYLEIGAIVSTLQMTIDQIATEHYLPEKRRRRRTNTVDGYESSIRLYVLPAWGAMTISEITKDAVQEWVDGLPELCGPGGAKKAYKCLRQVIRWAIDKWGLYVADPTRGIELPRQPLYRCETLTHRRLKRLIRGMVGCECEATFILSSSLGLRPGESYALRWEQINWRTGLVPIRATLQLASDGLHEWPTKTVKSERDLYLPPWALDRLHQIWVDRGRPRGRIIADYSPQQVSYRIARWIKTHRLPKITMRNLRHTWATIAAQSGVGIELVASMLGHTNVQTCYRYYYAMTRAAATRAQRKVSRRLLGKTCDDMYKGIILTPAWPEQVPKAA</sequence>
<dbReference type="Proteomes" id="UP000479639">
    <property type="component" value="Unassembled WGS sequence"/>
</dbReference>
<evidence type="ECO:0000313" key="11">
    <source>
        <dbReference type="EMBL" id="KAB1648607.1"/>
    </source>
</evidence>
<reference evidence="11 12" key="1">
    <citation type="submission" date="2019-09" db="EMBL/GenBank/DDBJ databases">
        <title>Whole genome shotgun sequencing (WGS) of Ellagibacter isourolithinifaciens DSM 104140(T) and Adlercreutzia muris DSM 29508(T).</title>
        <authorList>
            <person name="Stoll D.A."/>
            <person name="Danylec N."/>
            <person name="Huch M."/>
        </authorList>
    </citation>
    <scope>NUCLEOTIDE SEQUENCE [LARGE SCALE GENOMIC DNA]</scope>
    <source>
        <strain evidence="11 12">DSM 29508</strain>
    </source>
</reference>
<evidence type="ECO:0000256" key="8">
    <source>
        <dbReference type="SAM" id="SignalP"/>
    </source>
</evidence>
<feature type="signal peptide" evidence="8">
    <location>
        <begin position="1"/>
        <end position="21"/>
    </location>
</feature>
<dbReference type="InterPro" id="IPR002104">
    <property type="entry name" value="Integrase_catalytic"/>
</dbReference>
<feature type="transmembrane region" description="Helical" evidence="7">
    <location>
        <begin position="153"/>
        <end position="175"/>
    </location>
</feature>
<dbReference type="CDD" id="cd01189">
    <property type="entry name" value="INT_ICEBs1_C_like"/>
    <property type="match status" value="1"/>
</dbReference>
<dbReference type="InterPro" id="IPR050808">
    <property type="entry name" value="Phage_Integrase"/>
</dbReference>
<dbReference type="Pfam" id="PF14659">
    <property type="entry name" value="Phage_int_SAM_3"/>
    <property type="match status" value="1"/>
</dbReference>
<evidence type="ECO:0000256" key="4">
    <source>
        <dbReference type="ARBA" id="ARBA00023172"/>
    </source>
</evidence>
<dbReference type="EMBL" id="WAJS01000014">
    <property type="protein sequence ID" value="KAB1648607.1"/>
    <property type="molecule type" value="Genomic_DNA"/>
</dbReference>
<evidence type="ECO:0000259" key="9">
    <source>
        <dbReference type="PROSITE" id="PS51898"/>
    </source>
</evidence>
<evidence type="ECO:0000256" key="7">
    <source>
        <dbReference type="SAM" id="Phobius"/>
    </source>
</evidence>
<dbReference type="InterPro" id="IPR004107">
    <property type="entry name" value="Integrase_SAM-like_N"/>
</dbReference>
<dbReference type="GO" id="GO:0003677">
    <property type="term" value="F:DNA binding"/>
    <property type="evidence" value="ECO:0007669"/>
    <property type="project" value="UniProtKB-UniRule"/>
</dbReference>
<dbReference type="Gene3D" id="1.10.443.10">
    <property type="entry name" value="Intergrase catalytic core"/>
    <property type="match status" value="1"/>
</dbReference>
<dbReference type="InterPro" id="IPR044068">
    <property type="entry name" value="CB"/>
</dbReference>
<evidence type="ECO:0000256" key="2">
    <source>
        <dbReference type="ARBA" id="ARBA00022908"/>
    </source>
</evidence>
<evidence type="ECO:0000259" key="10">
    <source>
        <dbReference type="PROSITE" id="PS51900"/>
    </source>
</evidence>
<keyword evidence="2" id="KW-0229">DNA integration</keyword>
<proteinExistence type="inferred from homology"/>
<feature type="chain" id="PRO_5028803051" evidence="8">
    <location>
        <begin position="22"/>
        <end position="595"/>
    </location>
</feature>
<organism evidence="11 12">
    <name type="scientific">Adlercreutzia muris</name>
    <dbReference type="NCBI Taxonomy" id="1796610"/>
    <lineage>
        <taxon>Bacteria</taxon>
        <taxon>Bacillati</taxon>
        <taxon>Actinomycetota</taxon>
        <taxon>Coriobacteriia</taxon>
        <taxon>Eggerthellales</taxon>
        <taxon>Eggerthellaceae</taxon>
        <taxon>Adlercreutzia</taxon>
    </lineage>
</organism>
<accession>A0A7C8BUW3</accession>
<keyword evidence="8" id="KW-0732">Signal</keyword>
<dbReference type="GO" id="GO:0006310">
    <property type="term" value="P:DNA recombination"/>
    <property type="evidence" value="ECO:0007669"/>
    <property type="project" value="UniProtKB-KW"/>
</dbReference>
<dbReference type="PANTHER" id="PTHR30629:SF2">
    <property type="entry name" value="PROPHAGE INTEGRASE INTS-RELATED"/>
    <property type="match status" value="1"/>
</dbReference>
<protein>
    <submittedName>
        <fullName evidence="11">Site-specific integrase</fullName>
    </submittedName>
</protein>
<dbReference type="InterPro" id="IPR010998">
    <property type="entry name" value="Integrase_recombinase_N"/>
</dbReference>
<feature type="region of interest" description="Disordered" evidence="6">
    <location>
        <begin position="39"/>
        <end position="63"/>
    </location>
</feature>
<feature type="domain" description="Core-binding (CB)" evidence="10">
    <location>
        <begin position="278"/>
        <end position="359"/>
    </location>
</feature>
<dbReference type="GO" id="GO:0015074">
    <property type="term" value="P:DNA integration"/>
    <property type="evidence" value="ECO:0007669"/>
    <property type="project" value="UniProtKB-KW"/>
</dbReference>
<keyword evidence="7" id="KW-0472">Membrane</keyword>
<gene>
    <name evidence="11" type="ORF">F8D48_05460</name>
</gene>
<name>A0A7C8BUW3_9ACTN</name>
<keyword evidence="3 5" id="KW-0238">DNA-binding</keyword>
<comment type="similarity">
    <text evidence="1">Belongs to the 'phage' integrase family.</text>
</comment>
<dbReference type="SUPFAM" id="SSF56349">
    <property type="entry name" value="DNA breaking-rejoining enzymes"/>
    <property type="match status" value="1"/>
</dbReference>
<dbReference type="InterPro" id="IPR011010">
    <property type="entry name" value="DNA_brk_join_enz"/>
</dbReference>
<evidence type="ECO:0000313" key="12">
    <source>
        <dbReference type="Proteomes" id="UP000479639"/>
    </source>
</evidence>
<comment type="caution">
    <text evidence="11">The sequence shown here is derived from an EMBL/GenBank/DDBJ whole genome shotgun (WGS) entry which is preliminary data.</text>
</comment>
<evidence type="ECO:0000256" key="1">
    <source>
        <dbReference type="ARBA" id="ARBA00008857"/>
    </source>
</evidence>
<feature type="domain" description="Tyr recombinase" evidence="9">
    <location>
        <begin position="381"/>
        <end position="564"/>
    </location>
</feature>
<keyword evidence="7" id="KW-1133">Transmembrane helix</keyword>
<keyword evidence="7" id="KW-0812">Transmembrane</keyword>
<evidence type="ECO:0000256" key="6">
    <source>
        <dbReference type="SAM" id="MobiDB-lite"/>
    </source>
</evidence>
<evidence type="ECO:0000256" key="3">
    <source>
        <dbReference type="ARBA" id="ARBA00023125"/>
    </source>
</evidence>
<dbReference type="Pfam" id="PF00589">
    <property type="entry name" value="Phage_integrase"/>
    <property type="match status" value="1"/>
</dbReference>
<dbReference type="PROSITE" id="PS51900">
    <property type="entry name" value="CB"/>
    <property type="match status" value="1"/>
</dbReference>
<keyword evidence="4" id="KW-0233">DNA recombination</keyword>
<dbReference type="AlphaFoldDB" id="A0A7C8BUW3"/>
<dbReference type="PANTHER" id="PTHR30629">
    <property type="entry name" value="PROPHAGE INTEGRASE"/>
    <property type="match status" value="1"/>
</dbReference>
<keyword evidence="12" id="KW-1185">Reference proteome</keyword>
<dbReference type="PROSITE" id="PS51898">
    <property type="entry name" value="TYR_RECOMBINASE"/>
    <property type="match status" value="1"/>
</dbReference>
<dbReference type="Gene3D" id="1.10.150.130">
    <property type="match status" value="1"/>
</dbReference>
<evidence type="ECO:0000256" key="5">
    <source>
        <dbReference type="PROSITE-ProRule" id="PRU01248"/>
    </source>
</evidence>
<feature type="compositionally biased region" description="Basic residues" evidence="6">
    <location>
        <begin position="52"/>
        <end position="61"/>
    </location>
</feature>
<dbReference type="InterPro" id="IPR013762">
    <property type="entry name" value="Integrase-like_cat_sf"/>
</dbReference>